<reference evidence="1 2" key="1">
    <citation type="submission" date="2016-11" db="EMBL/GenBank/DDBJ databases">
        <authorList>
            <person name="Jaros S."/>
            <person name="Januszkiewicz K."/>
            <person name="Wedrychowicz H."/>
        </authorList>
    </citation>
    <scope>NUCLEOTIDE SEQUENCE [LARGE SCALE GENOMIC DNA]</scope>
</reference>
<keyword evidence="2" id="KW-1185">Reference proteome</keyword>
<organism evidence="1 2">
    <name type="scientific">Microbotryum silenes-dioicae</name>
    <dbReference type="NCBI Taxonomy" id="796604"/>
    <lineage>
        <taxon>Eukaryota</taxon>
        <taxon>Fungi</taxon>
        <taxon>Dikarya</taxon>
        <taxon>Basidiomycota</taxon>
        <taxon>Pucciniomycotina</taxon>
        <taxon>Microbotryomycetes</taxon>
        <taxon>Microbotryales</taxon>
        <taxon>Microbotryaceae</taxon>
        <taxon>Microbotryum</taxon>
    </lineage>
</organism>
<dbReference type="Proteomes" id="UP000249464">
    <property type="component" value="Unassembled WGS sequence"/>
</dbReference>
<protein>
    <submittedName>
        <fullName evidence="1">BQ5605_C009g05468 protein</fullName>
    </submittedName>
</protein>
<sequence length="55" mass="6328">MMETAWDRDLESASGRTQQLVFMYPQYMSERKVTEICSLFHALQAGVSPRSSKQT</sequence>
<gene>
    <name evidence="1" type="primary">BQ5605_C009g05468</name>
    <name evidence="1" type="ORF">BQ5605_C009G05468</name>
</gene>
<accession>A0A2X0N718</accession>
<evidence type="ECO:0000313" key="1">
    <source>
        <dbReference type="EMBL" id="SGY81139.1"/>
    </source>
</evidence>
<dbReference type="AlphaFoldDB" id="A0A2X0N718"/>
<name>A0A2X0N718_9BASI</name>
<evidence type="ECO:0000313" key="2">
    <source>
        <dbReference type="Proteomes" id="UP000249464"/>
    </source>
</evidence>
<dbReference type="EMBL" id="FQNC01000049">
    <property type="protein sequence ID" value="SGY81139.1"/>
    <property type="molecule type" value="Genomic_DNA"/>
</dbReference>
<proteinExistence type="predicted"/>